<dbReference type="PANTHER" id="PTHR22916">
    <property type="entry name" value="GLYCOSYLTRANSFERASE"/>
    <property type="match status" value="1"/>
</dbReference>
<dbReference type="AlphaFoldDB" id="A0A1F8GSZ3"/>
<evidence type="ECO:0000313" key="2">
    <source>
        <dbReference type="EMBL" id="OGN27768.1"/>
    </source>
</evidence>
<comment type="caution">
    <text evidence="2">The sequence shown here is derived from an EMBL/GenBank/DDBJ whole genome shotgun (WGS) entry which is preliminary data.</text>
</comment>
<dbReference type="Gene3D" id="3.90.550.10">
    <property type="entry name" value="Spore Coat Polysaccharide Biosynthesis Protein SpsA, Chain A"/>
    <property type="match status" value="1"/>
</dbReference>
<accession>A0A1F8GSZ3</accession>
<proteinExistence type="predicted"/>
<dbReference type="SUPFAM" id="SSF53448">
    <property type="entry name" value="Nucleotide-diphospho-sugar transferases"/>
    <property type="match status" value="1"/>
</dbReference>
<sequence>MISVIIPSRSELYLQKTVDDVLNKARGEIEVIVVLDGYWPKAPLKDDKRVVIIHHGELSSNFGLRTSVNRGVAVSKGEYIMKIDDHSALDEGFDIKLTADCEDNWVVVPRLYSLKDEGWTKDENGRATFDAGHVTYPPTEGTLSGKPWKWWNENRKDILIDDCMLSAGACYFMKRSHWNQLGLFDEKNYGAFPSLENLEVCLKTWLSGGRVVTNKKTWCAHRWGERGPKNKGWNYSNGQIRKSKENRVAAVKYTNDFWLNNRWPDRVHDFEWVINKFWPVPGWPDNWKEEIKKWPGLI</sequence>
<dbReference type="GO" id="GO:0016758">
    <property type="term" value="F:hexosyltransferase activity"/>
    <property type="evidence" value="ECO:0007669"/>
    <property type="project" value="UniProtKB-ARBA"/>
</dbReference>
<organism evidence="2 3">
    <name type="scientific">Candidatus Yanofskybacteria bacterium RIFCSPLOWO2_01_FULL_49_17</name>
    <dbReference type="NCBI Taxonomy" id="1802700"/>
    <lineage>
        <taxon>Bacteria</taxon>
        <taxon>Candidatus Yanofskyibacteriota</taxon>
    </lineage>
</organism>
<dbReference type="Proteomes" id="UP000178444">
    <property type="component" value="Unassembled WGS sequence"/>
</dbReference>
<dbReference type="EMBL" id="MGKO01000007">
    <property type="protein sequence ID" value="OGN27768.1"/>
    <property type="molecule type" value="Genomic_DNA"/>
</dbReference>
<gene>
    <name evidence="2" type="ORF">A2941_02750</name>
</gene>
<dbReference type="InterPro" id="IPR029044">
    <property type="entry name" value="Nucleotide-diphossugar_trans"/>
</dbReference>
<evidence type="ECO:0000313" key="3">
    <source>
        <dbReference type="Proteomes" id="UP000178444"/>
    </source>
</evidence>
<dbReference type="PANTHER" id="PTHR22916:SF3">
    <property type="entry name" value="UDP-GLCNAC:BETAGAL BETA-1,3-N-ACETYLGLUCOSAMINYLTRANSFERASE-LIKE PROTEIN 1"/>
    <property type="match status" value="1"/>
</dbReference>
<feature type="domain" description="Glycosyltransferase 2-like" evidence="1">
    <location>
        <begin position="3"/>
        <end position="133"/>
    </location>
</feature>
<dbReference type="Pfam" id="PF00535">
    <property type="entry name" value="Glycos_transf_2"/>
    <property type="match status" value="1"/>
</dbReference>
<reference evidence="2 3" key="1">
    <citation type="journal article" date="2016" name="Nat. Commun.">
        <title>Thousands of microbial genomes shed light on interconnected biogeochemical processes in an aquifer system.</title>
        <authorList>
            <person name="Anantharaman K."/>
            <person name="Brown C.T."/>
            <person name="Hug L.A."/>
            <person name="Sharon I."/>
            <person name="Castelle C.J."/>
            <person name="Probst A.J."/>
            <person name="Thomas B.C."/>
            <person name="Singh A."/>
            <person name="Wilkins M.J."/>
            <person name="Karaoz U."/>
            <person name="Brodie E.L."/>
            <person name="Williams K.H."/>
            <person name="Hubbard S.S."/>
            <person name="Banfield J.F."/>
        </authorList>
    </citation>
    <scope>NUCLEOTIDE SEQUENCE [LARGE SCALE GENOMIC DNA]</scope>
</reference>
<dbReference type="InterPro" id="IPR001173">
    <property type="entry name" value="Glyco_trans_2-like"/>
</dbReference>
<evidence type="ECO:0000259" key="1">
    <source>
        <dbReference type="Pfam" id="PF00535"/>
    </source>
</evidence>
<protein>
    <recommendedName>
        <fullName evidence="1">Glycosyltransferase 2-like domain-containing protein</fullName>
    </recommendedName>
</protein>
<name>A0A1F8GSZ3_9BACT</name>